<protein>
    <submittedName>
        <fullName evidence="1">Uncharacterized protein</fullName>
    </submittedName>
</protein>
<reference evidence="1 2" key="1">
    <citation type="submission" date="2020-01" db="EMBL/GenBank/DDBJ databases">
        <title>Genetics and antimicrobial susceptibilities of Nocardia species isolated from the soil; a comparison with species isolated from humans.</title>
        <authorList>
            <person name="Carrasco G."/>
            <person name="Monzon S."/>
            <person name="Sansegundo M."/>
            <person name="Garcia E."/>
            <person name="Garrido N."/>
            <person name="Medina M.J."/>
            <person name="Villalon P."/>
            <person name="Ramirez-Arocha A.C."/>
            <person name="Jimenez P."/>
            <person name="Cuesta I."/>
            <person name="Valdezate S."/>
        </authorList>
    </citation>
    <scope>NUCLEOTIDE SEQUENCE [LARGE SCALE GENOMIC DNA]</scope>
    <source>
        <strain evidence="1 2">CNM20110626</strain>
    </source>
</reference>
<dbReference type="RefSeq" id="WP_163845265.1">
    <property type="nucleotide sequence ID" value="NZ_JAAGVB010000020.1"/>
</dbReference>
<accession>A0A6P1CRG7</accession>
<sequence>MATATLHVPDVGGFIGPARCWRLDPPREIDGRRHEYVTVVIQPRLGQQSCEVKTYPSGETGACADRQMNRRVGSFVLDTTPTTPEAVDGAHWLALQLLGGYEVAAGVGDAGEEVS</sequence>
<name>A0A6P1CRG7_9NOCA</name>
<evidence type="ECO:0000313" key="1">
    <source>
        <dbReference type="EMBL" id="NEW33856.1"/>
    </source>
</evidence>
<gene>
    <name evidence="1" type="ORF">GV791_14975</name>
</gene>
<dbReference type="EMBL" id="JAAGVB010000020">
    <property type="protein sequence ID" value="NEW33856.1"/>
    <property type="molecule type" value="Genomic_DNA"/>
</dbReference>
<evidence type="ECO:0000313" key="2">
    <source>
        <dbReference type="Proteomes" id="UP000471166"/>
    </source>
</evidence>
<dbReference type="Proteomes" id="UP000471166">
    <property type="component" value="Unassembled WGS sequence"/>
</dbReference>
<proteinExistence type="predicted"/>
<organism evidence="1 2">
    <name type="scientific">Nocardia cyriacigeorgica</name>
    <dbReference type="NCBI Taxonomy" id="135487"/>
    <lineage>
        <taxon>Bacteria</taxon>
        <taxon>Bacillati</taxon>
        <taxon>Actinomycetota</taxon>
        <taxon>Actinomycetes</taxon>
        <taxon>Mycobacteriales</taxon>
        <taxon>Nocardiaceae</taxon>
        <taxon>Nocardia</taxon>
    </lineage>
</organism>
<dbReference type="AlphaFoldDB" id="A0A6P1CRG7"/>
<comment type="caution">
    <text evidence="1">The sequence shown here is derived from an EMBL/GenBank/DDBJ whole genome shotgun (WGS) entry which is preliminary data.</text>
</comment>